<dbReference type="AlphaFoldDB" id="A0A6L9UJV3"/>
<dbReference type="EMBL" id="WUEY01000041">
    <property type="protein sequence ID" value="NEI74848.1"/>
    <property type="molecule type" value="Genomic_DNA"/>
</dbReference>
<name>A0A6L9UJV3_9HYPH</name>
<proteinExistence type="predicted"/>
<sequence length="178" mass="20042">MSHQDHVHDHPHDSHDHVHPNEEQDTGDRWKHNGVRVIKGDRLDSNTVQTPGMFRQAAISHARVGAQKIWAGTVTIQPDAKTGVHHHGELESVIYIVSGRARMRWGDRLEYIAEAGPGDFIFVPPYVPHQEINADPDEPLQCVLVRSDNEAVVVNIADVEPVEKPDAVYWVDPIHKHP</sequence>
<feature type="region of interest" description="Disordered" evidence="1">
    <location>
        <begin position="1"/>
        <end position="31"/>
    </location>
</feature>
<dbReference type="InterPro" id="IPR011051">
    <property type="entry name" value="RmlC_Cupin_sf"/>
</dbReference>
<evidence type="ECO:0000256" key="1">
    <source>
        <dbReference type="SAM" id="MobiDB-lite"/>
    </source>
</evidence>
<gene>
    <name evidence="3" type="ORF">GR212_35500</name>
</gene>
<dbReference type="SUPFAM" id="SSF51182">
    <property type="entry name" value="RmlC-like cupins"/>
    <property type="match status" value="1"/>
</dbReference>
<protein>
    <submittedName>
        <fullName evidence="3">Cupin domain-containing protein</fullName>
    </submittedName>
</protein>
<evidence type="ECO:0000313" key="3">
    <source>
        <dbReference type="EMBL" id="NEI74848.1"/>
    </source>
</evidence>
<evidence type="ECO:0000259" key="2">
    <source>
        <dbReference type="Pfam" id="PF07883"/>
    </source>
</evidence>
<accession>A0A6L9UJV3</accession>
<organism evidence="3 4">
    <name type="scientific">Rhizobium lusitanum</name>
    <dbReference type="NCBI Taxonomy" id="293958"/>
    <lineage>
        <taxon>Bacteria</taxon>
        <taxon>Pseudomonadati</taxon>
        <taxon>Pseudomonadota</taxon>
        <taxon>Alphaproteobacteria</taxon>
        <taxon>Hyphomicrobiales</taxon>
        <taxon>Rhizobiaceae</taxon>
        <taxon>Rhizobium/Agrobacterium group</taxon>
        <taxon>Rhizobium</taxon>
    </lineage>
</organism>
<dbReference type="CDD" id="cd02210">
    <property type="entry name" value="cupin_BLR2406-like"/>
    <property type="match status" value="1"/>
</dbReference>
<dbReference type="Proteomes" id="UP000483035">
    <property type="component" value="Unassembled WGS sequence"/>
</dbReference>
<feature type="domain" description="Cupin type-2" evidence="2">
    <location>
        <begin position="73"/>
        <end position="145"/>
    </location>
</feature>
<dbReference type="InterPro" id="IPR052535">
    <property type="entry name" value="Bacilysin_H2HPP_isomerase"/>
</dbReference>
<comment type="caution">
    <text evidence="3">The sequence shown here is derived from an EMBL/GenBank/DDBJ whole genome shotgun (WGS) entry which is preliminary data.</text>
</comment>
<dbReference type="InterPro" id="IPR013096">
    <property type="entry name" value="Cupin_2"/>
</dbReference>
<evidence type="ECO:0000313" key="4">
    <source>
        <dbReference type="Proteomes" id="UP000483035"/>
    </source>
</evidence>
<dbReference type="Gene3D" id="2.60.120.10">
    <property type="entry name" value="Jelly Rolls"/>
    <property type="match status" value="1"/>
</dbReference>
<dbReference type="Pfam" id="PF07883">
    <property type="entry name" value="Cupin_2"/>
    <property type="match status" value="1"/>
</dbReference>
<dbReference type="PANTHER" id="PTHR40112">
    <property type="entry name" value="H2HPP ISOMERASE"/>
    <property type="match status" value="1"/>
</dbReference>
<dbReference type="InterPro" id="IPR014710">
    <property type="entry name" value="RmlC-like_jellyroll"/>
</dbReference>
<dbReference type="PANTHER" id="PTHR40112:SF1">
    <property type="entry name" value="H2HPP ISOMERASE"/>
    <property type="match status" value="1"/>
</dbReference>
<reference evidence="3 4" key="1">
    <citation type="submission" date="2019-12" db="EMBL/GenBank/DDBJ databases">
        <title>Rhizobium genotypes associated with high levels of biological nitrogen fixation by grain legumes in a temperate-maritime cropping system.</title>
        <authorList>
            <person name="Maluk M."/>
            <person name="Francesc Ferrando Molina F."/>
            <person name="Lopez Del Egido L."/>
            <person name="Lafos M."/>
            <person name="Langarica-Fuentes A."/>
            <person name="Gebre Yohannes G."/>
            <person name="Young M.W."/>
            <person name="Martin P."/>
            <person name="Gantlett R."/>
            <person name="Kenicer G."/>
            <person name="Hawes C."/>
            <person name="Begg G.S."/>
            <person name="Quilliam R.S."/>
            <person name="Squire G.R."/>
            <person name="Poole P.S."/>
            <person name="Young P.W."/>
            <person name="Iannetta P.M."/>
            <person name="James E.K."/>
        </authorList>
    </citation>
    <scope>NUCLEOTIDE SEQUENCE [LARGE SCALE GENOMIC DNA]</scope>
    <source>
        <strain evidence="3 4">JHI1118</strain>
    </source>
</reference>
<dbReference type="RefSeq" id="WP_163994584.1">
    <property type="nucleotide sequence ID" value="NZ_WUEY01000041.1"/>
</dbReference>